<dbReference type="SUPFAM" id="SSF55781">
    <property type="entry name" value="GAF domain-like"/>
    <property type="match status" value="1"/>
</dbReference>
<proteinExistence type="predicted"/>
<dbReference type="EMBL" id="STFF01000007">
    <property type="protein sequence ID" value="THU34764.1"/>
    <property type="molecule type" value="Genomic_DNA"/>
</dbReference>
<evidence type="ECO:0000313" key="2">
    <source>
        <dbReference type="Proteomes" id="UP000306918"/>
    </source>
</evidence>
<accession>A0A4S8HLW5</accession>
<keyword evidence="2" id="KW-1185">Reference proteome</keyword>
<evidence type="ECO:0000313" key="1">
    <source>
        <dbReference type="EMBL" id="THU34764.1"/>
    </source>
</evidence>
<name>A0A4S8HLW5_9BACT</name>
<reference evidence="1 2" key="1">
    <citation type="submission" date="2019-04" db="EMBL/GenBank/DDBJ databases">
        <title>Niastella caeni sp. nov., isolated from activated sludge.</title>
        <authorList>
            <person name="Sheng M."/>
        </authorList>
    </citation>
    <scope>NUCLEOTIDE SEQUENCE [LARGE SCALE GENOMIC DNA]</scope>
    <source>
        <strain evidence="1 2">HX-2-15</strain>
    </source>
</reference>
<dbReference type="Proteomes" id="UP000306918">
    <property type="component" value="Unassembled WGS sequence"/>
</dbReference>
<dbReference type="AlphaFoldDB" id="A0A4S8HLW5"/>
<comment type="caution">
    <text evidence="1">The sequence shown here is derived from an EMBL/GenBank/DDBJ whole genome shotgun (WGS) entry which is preliminary data.</text>
</comment>
<dbReference type="RefSeq" id="WP_136579408.1">
    <property type="nucleotide sequence ID" value="NZ_STFF01000007.1"/>
</dbReference>
<gene>
    <name evidence="1" type="ORF">FAM09_22465</name>
</gene>
<sequence length="798" mass="92352">MLDTIAPAFQAVNNLKILAASSESFDDSLSIDSKISFRPFVNYLKDKLQGTSDTRSRIYAYLIERFEEVPALLEPITDMHLLEENHDLLELLGTTLFPVVSDQEKNMFTMGLPYEFSIFNYSQPFRKLFVDETEEHFLLPDNVTVEYLKQAQCALIYEHILEKFYNIKLNEDPHLVYPIVDKTTGMRRYYKLRYDRRFIDITLKGTLPQIQDCAVCLNSLRILDLDRQLEKMPLELFEAEGFGVWIGEDFTIQESLDAIKKILLAHDSCDTSIVQGLKKNIHALVELNEVEVGLTPFVQLNNRFVLDETCTQHGLLGKKWKSTDADSLAAYQMSVEFFSEHPEPIALSVLDEHVLEVAPFTKVLLDEGVRSYIIYPIQNNDGLLGVLELASPIPGQLNQDVMNRIETAMPLLSLALLKNRDSFNNRIEKIIKEKFTALQPAVEWKFAEVAWEYMHNEHKEETASITGNVVFDNVYPLYGAIDIRNSSIERSRAIQKDLKEHIDLVDDIFDKLQSRLHLPLLEGLKFKNFTFRQAIENGLAAEDEVRINEFFEKEVTPVLQHLQSSHPQSREIITSYVNMVNDYNGYLYRNRNEYENSLITINNAVLQSFEKQEELMQQSYPHYFEKYKTDGVEYTIYIGQSIAPKNEFNMLYLKNIRLWQLSSMAEIARITHALIPSLQVPLQTTQLILIHSQPISISFRKDERRFDVEGSYNIRYEIMKKRLDKVHIYGTNERLTQPGKIALVYSNPKEAQEYQEYILFLQSKNLLLPGMESLELEELQGVSGLKALRVDINLQNSK</sequence>
<evidence type="ECO:0008006" key="3">
    <source>
        <dbReference type="Google" id="ProtNLM"/>
    </source>
</evidence>
<dbReference type="OrthoDB" id="627374at2"/>
<protein>
    <recommendedName>
        <fullName evidence="3">GAF domain-containing protein</fullName>
    </recommendedName>
</protein>
<organism evidence="1 2">
    <name type="scientific">Niastella caeni</name>
    <dbReference type="NCBI Taxonomy" id="2569763"/>
    <lineage>
        <taxon>Bacteria</taxon>
        <taxon>Pseudomonadati</taxon>
        <taxon>Bacteroidota</taxon>
        <taxon>Chitinophagia</taxon>
        <taxon>Chitinophagales</taxon>
        <taxon>Chitinophagaceae</taxon>
        <taxon>Niastella</taxon>
    </lineage>
</organism>